<evidence type="ECO:0000313" key="7">
    <source>
        <dbReference type="EMBL" id="MDN3492962.1"/>
    </source>
</evidence>
<evidence type="ECO:0000313" key="8">
    <source>
        <dbReference type="Proteomes" id="UP001231197"/>
    </source>
</evidence>
<keyword evidence="2 4" id="KW-0276">Fatty acid metabolism</keyword>
<keyword evidence="4" id="KW-0067">ATP-binding</keyword>
<dbReference type="GO" id="GO:0003989">
    <property type="term" value="F:acetyl-CoA carboxylase activity"/>
    <property type="evidence" value="ECO:0007669"/>
    <property type="project" value="UniProtKB-EC"/>
</dbReference>
<keyword evidence="1 4" id="KW-0808">Transferase</keyword>
<dbReference type="HAMAP" id="MF_01395">
    <property type="entry name" value="AcetylCoA_CT_beta"/>
    <property type="match status" value="1"/>
</dbReference>
<keyword evidence="8" id="KW-1185">Reference proteome</keyword>
<evidence type="ECO:0000256" key="2">
    <source>
        <dbReference type="ARBA" id="ARBA00022832"/>
    </source>
</evidence>
<evidence type="ECO:0000256" key="5">
    <source>
        <dbReference type="SAM" id="MobiDB-lite"/>
    </source>
</evidence>
<comment type="caution">
    <text evidence="4">Lacks conserved residue(s) required for the propagation of feature annotation.</text>
</comment>
<dbReference type="PANTHER" id="PTHR42995:SF5">
    <property type="entry name" value="ACETYL-COENZYME A CARBOXYLASE CARBOXYL TRANSFERASE SUBUNIT BETA, CHLOROPLASTIC"/>
    <property type="match status" value="1"/>
</dbReference>
<dbReference type="Gene3D" id="3.90.226.10">
    <property type="entry name" value="2-enoyl-CoA Hydratase, Chain A, domain 1"/>
    <property type="match status" value="1"/>
</dbReference>
<keyword evidence="4" id="KW-0547">Nucleotide-binding</keyword>
<dbReference type="NCBIfam" id="TIGR00515">
    <property type="entry name" value="accD"/>
    <property type="match status" value="1"/>
</dbReference>
<dbReference type="PANTHER" id="PTHR42995">
    <property type="entry name" value="ACETYL-COENZYME A CARBOXYLASE CARBOXYL TRANSFERASE SUBUNIT BETA, CHLOROPLASTIC"/>
    <property type="match status" value="1"/>
</dbReference>
<accession>A0ABT7ZVA4</accession>
<comment type="subunit">
    <text evidence="4">Acetyl-CoA carboxylase is a heterohexamer composed of biotin carboxyl carrier protein (AccB), biotin carboxylase (AccC) and two subunits each of ACCase subunit alpha (AccA) and ACCase subunit beta (AccD).</text>
</comment>
<protein>
    <recommendedName>
        <fullName evidence="4">Acetyl-coenzyme A carboxylase carboxyl transferase subunit beta</fullName>
        <shortName evidence="4">ACCase subunit beta</shortName>
        <shortName evidence="4">Acetyl-CoA carboxylase carboxyltransferase subunit beta</shortName>
        <ecNumber evidence="4">2.1.3.15</ecNumber>
    </recommendedName>
</protein>
<keyword evidence="4" id="KW-0963">Cytoplasm</keyword>
<feature type="compositionally biased region" description="Basic and acidic residues" evidence="5">
    <location>
        <begin position="10"/>
        <end position="22"/>
    </location>
</feature>
<dbReference type="InterPro" id="IPR034733">
    <property type="entry name" value="AcCoA_carboxyl_beta"/>
</dbReference>
<dbReference type="Pfam" id="PF01039">
    <property type="entry name" value="Carboxyl_trans"/>
    <property type="match status" value="1"/>
</dbReference>
<evidence type="ECO:0000256" key="4">
    <source>
        <dbReference type="HAMAP-Rule" id="MF_01395"/>
    </source>
</evidence>
<gene>
    <name evidence="4 7" type="primary">accD</name>
    <name evidence="7" type="ORF">QMA06_09530</name>
</gene>
<comment type="caution">
    <text evidence="7">The sequence shown here is derived from an EMBL/GenBank/DDBJ whole genome shotgun (WGS) entry which is preliminary data.</text>
</comment>
<dbReference type="PRINTS" id="PR01070">
    <property type="entry name" value="ACCCTRFRASEB"/>
</dbReference>
<comment type="catalytic activity">
    <reaction evidence="4">
        <text>N(6)-carboxybiotinyl-L-lysyl-[protein] + acetyl-CoA = N(6)-biotinyl-L-lysyl-[protein] + malonyl-CoA</text>
        <dbReference type="Rhea" id="RHEA:54728"/>
        <dbReference type="Rhea" id="RHEA-COMP:10505"/>
        <dbReference type="Rhea" id="RHEA-COMP:10506"/>
        <dbReference type="ChEBI" id="CHEBI:57288"/>
        <dbReference type="ChEBI" id="CHEBI:57384"/>
        <dbReference type="ChEBI" id="CHEBI:83144"/>
        <dbReference type="ChEBI" id="CHEBI:83145"/>
        <dbReference type="EC" id="2.1.3.15"/>
    </reaction>
</comment>
<dbReference type="RefSeq" id="WP_290206610.1">
    <property type="nucleotide sequence ID" value="NZ_JASDDK010000002.1"/>
</dbReference>
<comment type="similarity">
    <text evidence="4">Belongs to the AccD/PCCB family.</text>
</comment>
<name>A0ABT7ZVA4_9FLAO</name>
<evidence type="ECO:0000259" key="6">
    <source>
        <dbReference type="PROSITE" id="PS50980"/>
    </source>
</evidence>
<comment type="subcellular location">
    <subcellularLocation>
        <location evidence="4">Cytoplasm</location>
    </subcellularLocation>
</comment>
<keyword evidence="4" id="KW-0444">Lipid biosynthesis</keyword>
<keyword evidence="4" id="KW-0443">Lipid metabolism</keyword>
<feature type="region of interest" description="Disordered" evidence="5">
    <location>
        <begin position="1"/>
        <end position="23"/>
    </location>
</feature>
<dbReference type="InterPro" id="IPR000438">
    <property type="entry name" value="Acetyl_CoA_COase_Trfase_b_su"/>
</dbReference>
<comment type="function">
    <text evidence="4">Component of the acetyl coenzyme A carboxylase (ACC) complex. Biotin carboxylase (BC) catalyzes the carboxylation of biotin on its carrier protein (BCCP) and then the CO(2) group is transferred by the transcarboxylase to acetyl-CoA to form malonyl-CoA.</text>
</comment>
<dbReference type="PROSITE" id="PS50980">
    <property type="entry name" value="COA_CT_NTER"/>
    <property type="match status" value="1"/>
</dbReference>
<comment type="pathway">
    <text evidence="4">Lipid metabolism; malonyl-CoA biosynthesis; malonyl-CoA from acetyl-CoA: step 1/1.</text>
</comment>
<dbReference type="Proteomes" id="UP001231197">
    <property type="component" value="Unassembled WGS sequence"/>
</dbReference>
<evidence type="ECO:0000256" key="3">
    <source>
        <dbReference type="ARBA" id="ARBA00023160"/>
    </source>
</evidence>
<keyword evidence="3 4" id="KW-0275">Fatty acid biosynthesis</keyword>
<dbReference type="EMBL" id="JASDDK010000002">
    <property type="protein sequence ID" value="MDN3492962.1"/>
    <property type="molecule type" value="Genomic_DNA"/>
</dbReference>
<proteinExistence type="inferred from homology"/>
<evidence type="ECO:0000256" key="1">
    <source>
        <dbReference type="ARBA" id="ARBA00022679"/>
    </source>
</evidence>
<feature type="domain" description="CoA carboxyltransferase N-terminal" evidence="6">
    <location>
        <begin position="24"/>
        <end position="285"/>
    </location>
</feature>
<dbReference type="InterPro" id="IPR029045">
    <property type="entry name" value="ClpP/crotonase-like_dom_sf"/>
</dbReference>
<organism evidence="7 8">
    <name type="scientific">Winogradskyella bathintestinalis</name>
    <dbReference type="NCBI Taxonomy" id="3035208"/>
    <lineage>
        <taxon>Bacteria</taxon>
        <taxon>Pseudomonadati</taxon>
        <taxon>Bacteroidota</taxon>
        <taxon>Flavobacteriia</taxon>
        <taxon>Flavobacteriales</taxon>
        <taxon>Flavobacteriaceae</taxon>
        <taxon>Winogradskyella</taxon>
    </lineage>
</organism>
<sequence length="285" mass="31539">MAWFKRKEKGIHTSTEEKKDTPKGLWYKSPTGKIIDTKELEQNFYVSPEDGYHVRIGSNEYFQILFDDNKYKELDPNLTSKDPLKFEDTKKYPDRLKAAQAKTNLKDAVRTAVGKSNGEDLVIACMDFSFIGGSMGSVVGEKIARAADYALKKKTPLMIISKSGGARMMEAALSLMQLAKTSVKLAQLADAGIPYISLCTDPTTGGTTASFAMLGDINIAEPGALIGFAGPRIVRDTTGKELPEGFQTSEFLLEHGFLDFITHRKDLKNKVNLYIDLIKNQPIRA</sequence>
<dbReference type="InterPro" id="IPR011762">
    <property type="entry name" value="COA_CT_N"/>
</dbReference>
<keyword evidence="7" id="KW-0436">Ligase</keyword>
<reference evidence="7 8" key="1">
    <citation type="journal article" date="2023" name="Int. J. Syst. Evol. Microbiol.">
        <title>Winogradskyella bathintestinalis sp. nov., isolated from the intestine of the deep-sea loosejaw dragonfish, Malacosteus niger.</title>
        <authorList>
            <person name="Uniacke-Lowe S."/>
            <person name="Johnson C.N."/>
            <person name="Stanton C."/>
            <person name="Hill C."/>
            <person name="Ross P."/>
        </authorList>
    </citation>
    <scope>NUCLEOTIDE SEQUENCE [LARGE SCALE GENOMIC DNA]</scope>
    <source>
        <strain evidence="7 8">APC 3343</strain>
    </source>
</reference>
<dbReference type="SUPFAM" id="SSF52096">
    <property type="entry name" value="ClpP/crotonase"/>
    <property type="match status" value="1"/>
</dbReference>
<dbReference type="EC" id="2.1.3.15" evidence="4"/>